<dbReference type="RefSeq" id="WP_061575715.1">
    <property type="nucleotide sequence ID" value="NZ_LQYI01000130.1"/>
</dbReference>
<gene>
    <name evidence="9" type="ORF">B4099_1936</name>
</gene>
<dbReference type="CDD" id="cd06261">
    <property type="entry name" value="TM_PBP2"/>
    <property type="match status" value="1"/>
</dbReference>
<keyword evidence="4 7" id="KW-0812">Transmembrane</keyword>
<dbReference type="PANTHER" id="PTHR30614:SF43">
    <property type="entry name" value="L-CYSTINE TRANSPORT SYSTEM PERMEASE PROTEIN TCYM"/>
    <property type="match status" value="1"/>
</dbReference>
<name>A0A150JY42_HEYCO</name>
<evidence type="ECO:0000256" key="3">
    <source>
        <dbReference type="ARBA" id="ARBA00022475"/>
    </source>
</evidence>
<dbReference type="NCBIfam" id="TIGR01726">
    <property type="entry name" value="HEQRo_perm_3TM"/>
    <property type="match status" value="1"/>
</dbReference>
<feature type="transmembrane region" description="Helical" evidence="7">
    <location>
        <begin position="14"/>
        <end position="46"/>
    </location>
</feature>
<comment type="caution">
    <text evidence="9">The sequence shown here is derived from an EMBL/GenBank/DDBJ whole genome shotgun (WGS) entry which is preliminary data.</text>
</comment>
<evidence type="ECO:0000256" key="2">
    <source>
        <dbReference type="ARBA" id="ARBA00022448"/>
    </source>
</evidence>
<feature type="transmembrane region" description="Helical" evidence="7">
    <location>
        <begin position="67"/>
        <end position="92"/>
    </location>
</feature>
<dbReference type="InterPro" id="IPR000515">
    <property type="entry name" value="MetI-like"/>
</dbReference>
<dbReference type="GO" id="GO:0006865">
    <property type="term" value="P:amino acid transport"/>
    <property type="evidence" value="ECO:0007669"/>
    <property type="project" value="TreeGrafter"/>
</dbReference>
<dbReference type="Pfam" id="PF00528">
    <property type="entry name" value="BPD_transp_1"/>
    <property type="match status" value="1"/>
</dbReference>
<dbReference type="GO" id="GO:0043190">
    <property type="term" value="C:ATP-binding cassette (ABC) transporter complex"/>
    <property type="evidence" value="ECO:0007669"/>
    <property type="project" value="InterPro"/>
</dbReference>
<evidence type="ECO:0000256" key="6">
    <source>
        <dbReference type="ARBA" id="ARBA00023136"/>
    </source>
</evidence>
<dbReference type="PROSITE" id="PS50928">
    <property type="entry name" value="ABC_TM1"/>
    <property type="match status" value="1"/>
</dbReference>
<accession>A0A150JY42</accession>
<keyword evidence="6 7" id="KW-0472">Membrane</keyword>
<evidence type="ECO:0000256" key="7">
    <source>
        <dbReference type="RuleBase" id="RU363032"/>
    </source>
</evidence>
<keyword evidence="3" id="KW-1003">Cell membrane</keyword>
<protein>
    <recommendedName>
        <fullName evidence="8">ABC transmembrane type-1 domain-containing protein</fullName>
    </recommendedName>
</protein>
<evidence type="ECO:0000256" key="5">
    <source>
        <dbReference type="ARBA" id="ARBA00022989"/>
    </source>
</evidence>
<evidence type="ECO:0000256" key="1">
    <source>
        <dbReference type="ARBA" id="ARBA00004651"/>
    </source>
</evidence>
<feature type="transmembrane region" description="Helical" evidence="7">
    <location>
        <begin position="201"/>
        <end position="220"/>
    </location>
</feature>
<dbReference type="EMBL" id="LQYI01000130">
    <property type="protein sequence ID" value="KYC62209.1"/>
    <property type="molecule type" value="Genomic_DNA"/>
</dbReference>
<dbReference type="SUPFAM" id="SSF161098">
    <property type="entry name" value="MetI-like"/>
    <property type="match status" value="1"/>
</dbReference>
<feature type="domain" description="ABC transmembrane type-1" evidence="8">
    <location>
        <begin position="15"/>
        <end position="220"/>
    </location>
</feature>
<feature type="transmembrane region" description="Helical" evidence="7">
    <location>
        <begin position="154"/>
        <end position="181"/>
    </location>
</feature>
<feature type="transmembrane region" description="Helical" evidence="7">
    <location>
        <begin position="98"/>
        <end position="116"/>
    </location>
</feature>
<sequence length="235" mass="25600">MHIDYPFIWTAFKFLLAAVPLTLLMTILPILFGFIIALLVIYIRLYKIKVLAAAAGAYVSFFRSTPAILHVMLIYLGIPVLIIKFGHIIGIGFNANKIPVFVFVIAALSLTAGAYLSEAVRSGILAVDTGEAEAGYAIGLTHSQVIRRIVLPQALFYALPNFVNLLVGFFHTTSIASIVAVPEITGKAIIAASNNYEFLEAYIAAAIIYWGITILFEWIAHLADQKLSQLKGGIT</sequence>
<dbReference type="Proteomes" id="UP000075304">
    <property type="component" value="Unassembled WGS sequence"/>
</dbReference>
<dbReference type="GO" id="GO:0022857">
    <property type="term" value="F:transmembrane transporter activity"/>
    <property type="evidence" value="ECO:0007669"/>
    <property type="project" value="InterPro"/>
</dbReference>
<dbReference type="Gene3D" id="1.10.3720.10">
    <property type="entry name" value="MetI-like"/>
    <property type="match status" value="1"/>
</dbReference>
<keyword evidence="2 7" id="KW-0813">Transport</keyword>
<dbReference type="InterPro" id="IPR010065">
    <property type="entry name" value="AA_ABC_transptr_permease_3TM"/>
</dbReference>
<proteinExistence type="inferred from homology"/>
<dbReference type="AlphaFoldDB" id="A0A150JY42"/>
<dbReference type="InterPro" id="IPR035906">
    <property type="entry name" value="MetI-like_sf"/>
</dbReference>
<dbReference type="PANTHER" id="PTHR30614">
    <property type="entry name" value="MEMBRANE COMPONENT OF AMINO ACID ABC TRANSPORTER"/>
    <property type="match status" value="1"/>
</dbReference>
<dbReference type="PATRIC" id="fig|1398.25.peg.1082"/>
<evidence type="ECO:0000256" key="4">
    <source>
        <dbReference type="ARBA" id="ARBA00022692"/>
    </source>
</evidence>
<organism evidence="9 10">
    <name type="scientific">Heyndrickxia coagulans</name>
    <name type="common">Weizmannia coagulans</name>
    <dbReference type="NCBI Taxonomy" id="1398"/>
    <lineage>
        <taxon>Bacteria</taxon>
        <taxon>Bacillati</taxon>
        <taxon>Bacillota</taxon>
        <taxon>Bacilli</taxon>
        <taxon>Bacillales</taxon>
        <taxon>Bacillaceae</taxon>
        <taxon>Heyndrickxia</taxon>
    </lineage>
</organism>
<comment type="subcellular location">
    <subcellularLocation>
        <location evidence="1 7">Cell membrane</location>
        <topology evidence="1 7">Multi-pass membrane protein</topology>
    </subcellularLocation>
</comment>
<evidence type="ECO:0000313" key="10">
    <source>
        <dbReference type="Proteomes" id="UP000075304"/>
    </source>
</evidence>
<keyword evidence="5 7" id="KW-1133">Transmembrane helix</keyword>
<comment type="similarity">
    <text evidence="7">Belongs to the binding-protein-dependent transport system permease family.</text>
</comment>
<dbReference type="InterPro" id="IPR043429">
    <property type="entry name" value="ArtM/GltK/GlnP/TcyL/YhdX-like"/>
</dbReference>
<evidence type="ECO:0000313" key="9">
    <source>
        <dbReference type="EMBL" id="KYC62209.1"/>
    </source>
</evidence>
<evidence type="ECO:0000259" key="8">
    <source>
        <dbReference type="PROSITE" id="PS50928"/>
    </source>
</evidence>
<reference evidence="9 10" key="1">
    <citation type="submission" date="2016-01" db="EMBL/GenBank/DDBJ databases">
        <title>Genome Sequences of Twelve Sporeforming Bacillus Species Isolated from Foods.</title>
        <authorList>
            <person name="Berendsen E.M."/>
            <person name="Wells-Bennik M.H."/>
            <person name="Krawcyk A.O."/>
            <person name="De Jong A."/>
            <person name="Holsappel S."/>
            <person name="Eijlander R.T."/>
            <person name="Kuipers O.P."/>
        </authorList>
    </citation>
    <scope>NUCLEOTIDE SEQUENCE [LARGE SCALE GENOMIC DNA]</scope>
    <source>
        <strain evidence="9 10">B4099</strain>
    </source>
</reference>